<feature type="binding site" evidence="10">
    <location>
        <position position="68"/>
    </location>
    <ligand>
        <name>pyridoxal 5'-phosphate</name>
        <dbReference type="ChEBI" id="CHEBI:597326"/>
    </ligand>
</feature>
<evidence type="ECO:0000256" key="10">
    <source>
        <dbReference type="HAMAP-Rule" id="MF_03017"/>
    </source>
</evidence>
<dbReference type="HAMAP" id="MF_01970">
    <property type="entry name" value="Kynureninase"/>
    <property type="match status" value="1"/>
</dbReference>
<comment type="subcellular location">
    <subcellularLocation>
        <location evidence="10 11">Cytoplasm</location>
    </subcellularLocation>
</comment>
<sequence length="407" mass="45899">MCGNSLGLQPKKTRFYVDQELNKWGKYGVHGHFLGDIPWAFCDEVMQADMAKIVGAKPEEVAIMNGLTVNLHLLMVSFYRPTAKRHKILIESKAFPADHYAMESQIRNHGYNPMVSLLCLSPKEGEHYLRQEDVLKRIEEDGDEIALILLGGLQYFSGQFFDMEAITKAGHAKGCVVAFDLAHAVGNVELKLNEWGVDFAVWCNYKYMNGGAGALAGAFLHEKHKHNNYPKLLGWWGNRMSTRFHMSNELDLSPGIAGYRISNPSIMAAVPIRASLDVFNKTSIADLRAKSVLLTGYLEYLLKREFSKDSIHRTQDVYLEIATPSDPKQRGAQLSLMFSVPMAGIHSQMMKRGVVCDERQPNVIRVAPAPIYNSFEDVWRFTKVLCASVEAFHNETPKRKRSDLDLD</sequence>
<dbReference type="InterPro" id="IPR015424">
    <property type="entry name" value="PyrdxlP-dep_Trfase"/>
</dbReference>
<dbReference type="GO" id="GO:0034354">
    <property type="term" value="P:'de novo' NAD+ biosynthetic process from L-tryptophan"/>
    <property type="evidence" value="ECO:0007669"/>
    <property type="project" value="UniProtKB-UniRule"/>
</dbReference>
<comment type="catalytic activity">
    <reaction evidence="7 11">
        <text>3-hydroxy-L-kynurenine + H2O = 3-hydroxyanthranilate + L-alanine + H(+)</text>
        <dbReference type="Rhea" id="RHEA:25143"/>
        <dbReference type="ChEBI" id="CHEBI:15377"/>
        <dbReference type="ChEBI" id="CHEBI:15378"/>
        <dbReference type="ChEBI" id="CHEBI:36559"/>
        <dbReference type="ChEBI" id="CHEBI:57972"/>
        <dbReference type="ChEBI" id="CHEBI:58125"/>
        <dbReference type="EC" id="3.7.1.3"/>
    </reaction>
</comment>
<evidence type="ECO:0000256" key="4">
    <source>
        <dbReference type="ARBA" id="ARBA00022801"/>
    </source>
</evidence>
<proteinExistence type="inferred from homology"/>
<comment type="subunit">
    <text evidence="10 11">Homodimer.</text>
</comment>
<evidence type="ECO:0000256" key="11">
    <source>
        <dbReference type="PIRNR" id="PIRNR038800"/>
    </source>
</evidence>
<evidence type="ECO:0000256" key="3">
    <source>
        <dbReference type="ARBA" id="ARBA00022642"/>
    </source>
</evidence>
<dbReference type="Gene3D" id="3.40.640.10">
    <property type="entry name" value="Type I PLP-dependent aspartate aminotransferase-like (Major domain)"/>
    <property type="match status" value="1"/>
</dbReference>
<evidence type="ECO:0000256" key="2">
    <source>
        <dbReference type="ARBA" id="ARBA00022490"/>
    </source>
</evidence>
<comment type="pathway">
    <text evidence="10 11">Cofactor biosynthesis; NAD(+) biosynthesis; quinolinate from L-kynurenine: step 2/3.</text>
</comment>
<dbReference type="EMBL" id="JAIZAY010000022">
    <property type="protein sequence ID" value="KAJ8021147.1"/>
    <property type="molecule type" value="Genomic_DNA"/>
</dbReference>
<dbReference type="Proteomes" id="UP001152320">
    <property type="component" value="Chromosome 22"/>
</dbReference>
<dbReference type="PIRSF" id="PIRSF038800">
    <property type="entry name" value="KYNU"/>
    <property type="match status" value="1"/>
</dbReference>
<dbReference type="PANTHER" id="PTHR14084:SF0">
    <property type="entry name" value="KYNURENINASE"/>
    <property type="match status" value="1"/>
</dbReference>
<evidence type="ECO:0000313" key="13">
    <source>
        <dbReference type="Proteomes" id="UP001152320"/>
    </source>
</evidence>
<dbReference type="GO" id="GO:0005737">
    <property type="term" value="C:cytoplasm"/>
    <property type="evidence" value="ECO:0007669"/>
    <property type="project" value="UniProtKB-SubCell"/>
</dbReference>
<protein>
    <recommendedName>
        <fullName evidence="10 11">Kynureninase</fullName>
        <ecNumber evidence="10 11">3.7.1.3</ecNumber>
    </recommendedName>
    <alternativeName>
        <fullName evidence="10">L-kynurenine hydrolase</fullName>
    </alternativeName>
</protein>
<dbReference type="GO" id="GO:0043420">
    <property type="term" value="P:anthranilate metabolic process"/>
    <property type="evidence" value="ECO:0007669"/>
    <property type="project" value="UniProtKB-UniRule"/>
</dbReference>
<dbReference type="InterPro" id="IPR010111">
    <property type="entry name" value="Kynureninase"/>
</dbReference>
<dbReference type="NCBIfam" id="TIGR01814">
    <property type="entry name" value="kynureninase"/>
    <property type="match status" value="1"/>
</dbReference>
<dbReference type="GO" id="GO:0019441">
    <property type="term" value="P:L-tryptophan catabolic process to kynurenine"/>
    <property type="evidence" value="ECO:0007669"/>
    <property type="project" value="TreeGrafter"/>
</dbReference>
<comment type="caution">
    <text evidence="12">The sequence shown here is derived from an EMBL/GenBank/DDBJ whole genome shotgun (WGS) entry which is preliminary data.</text>
</comment>
<comment type="function">
    <text evidence="9">Catalyzes the cleavage of L-kynurenine (L-Kyn) and L-3-hydroxykynurenine (L-3OHKyn) into anthranilic acid (AA) and 3-hydroxyanthranilic acid (3-OHAA), respectively. Has a preference for the L-3-hydroxy form. Also has cysteine-conjugate-beta-lyase activity.</text>
</comment>
<dbReference type="OrthoDB" id="5978656at2759"/>
<feature type="binding site" evidence="10">
    <location>
        <position position="263"/>
    </location>
    <ligand>
        <name>pyridoxal 5'-phosphate</name>
        <dbReference type="ChEBI" id="CHEBI:597326"/>
    </ligand>
</feature>
<dbReference type="GO" id="GO:0097053">
    <property type="term" value="P:L-kynurenine catabolic process"/>
    <property type="evidence" value="ECO:0007669"/>
    <property type="project" value="UniProtKB-UniRule"/>
</dbReference>
<comment type="similarity">
    <text evidence="10 11">Belongs to the kynureninase family.</text>
</comment>
<feature type="binding site" evidence="10">
    <location>
        <position position="205"/>
    </location>
    <ligand>
        <name>pyridoxal 5'-phosphate</name>
        <dbReference type="ChEBI" id="CHEBI:597326"/>
    </ligand>
</feature>
<dbReference type="GO" id="GO:0019805">
    <property type="term" value="P:quinolinate biosynthetic process"/>
    <property type="evidence" value="ECO:0007669"/>
    <property type="project" value="UniProtKB-UniRule"/>
</dbReference>
<evidence type="ECO:0000256" key="8">
    <source>
        <dbReference type="ARBA" id="ARBA00051308"/>
    </source>
</evidence>
<keyword evidence="3 10" id="KW-0662">Pyridine nucleotide biosynthesis</keyword>
<dbReference type="Gene3D" id="3.90.1150.10">
    <property type="entry name" value="Aspartate Aminotransferase, domain 1"/>
    <property type="match status" value="1"/>
</dbReference>
<feature type="binding site" evidence="10">
    <location>
        <position position="67"/>
    </location>
    <ligand>
        <name>pyridoxal 5'-phosphate</name>
        <dbReference type="ChEBI" id="CHEBI:597326"/>
    </ligand>
</feature>
<keyword evidence="4 10" id="KW-0378">Hydrolase</keyword>
<gene>
    <name evidence="10" type="primary">KYNU</name>
    <name evidence="12" type="ORF">HOLleu_40935</name>
</gene>
<keyword evidence="5 10" id="KW-0663">Pyridoxal phosphate</keyword>
<feature type="binding site" evidence="10">
    <location>
        <position position="180"/>
    </location>
    <ligand>
        <name>pyridoxal 5'-phosphate</name>
        <dbReference type="ChEBI" id="CHEBI:597326"/>
    </ligand>
</feature>
<dbReference type="InterPro" id="IPR015421">
    <property type="entry name" value="PyrdxlP-dep_Trfase_major"/>
</dbReference>
<evidence type="ECO:0000256" key="1">
    <source>
        <dbReference type="ARBA" id="ARBA00001933"/>
    </source>
</evidence>
<evidence type="ECO:0000256" key="6">
    <source>
        <dbReference type="ARBA" id="ARBA00022990"/>
    </source>
</evidence>
<dbReference type="FunFam" id="3.90.1150.10:FF:000203">
    <property type="entry name" value="Kynureninase"/>
    <property type="match status" value="1"/>
</dbReference>
<organism evidence="12 13">
    <name type="scientific">Holothuria leucospilota</name>
    <name type="common">Black long sea cucumber</name>
    <name type="synonym">Mertensiothuria leucospilota</name>
    <dbReference type="NCBI Taxonomy" id="206669"/>
    <lineage>
        <taxon>Eukaryota</taxon>
        <taxon>Metazoa</taxon>
        <taxon>Echinodermata</taxon>
        <taxon>Eleutherozoa</taxon>
        <taxon>Echinozoa</taxon>
        <taxon>Holothuroidea</taxon>
        <taxon>Aspidochirotacea</taxon>
        <taxon>Aspidochirotida</taxon>
        <taxon>Holothuriidae</taxon>
        <taxon>Holothuria</taxon>
    </lineage>
</organism>
<dbReference type="InterPro" id="IPR015422">
    <property type="entry name" value="PyrdxlP-dep_Trfase_small"/>
</dbReference>
<comment type="cofactor">
    <cofactor evidence="1 10 11">
        <name>pyridoxal 5'-phosphate</name>
        <dbReference type="ChEBI" id="CHEBI:597326"/>
    </cofactor>
</comment>
<dbReference type="PANTHER" id="PTHR14084">
    <property type="entry name" value="KYNURENINASE"/>
    <property type="match status" value="1"/>
</dbReference>
<accession>A0A9Q0YIX0</accession>
<feature type="modified residue" description="N6-(pyridoxal phosphate)lysine" evidence="10">
    <location>
        <position position="206"/>
    </location>
</feature>
<dbReference type="AlphaFoldDB" id="A0A9Q0YIX0"/>
<name>A0A9Q0YIX0_HOLLE</name>
<keyword evidence="6" id="KW-0007">Acetylation</keyword>
<comment type="pathway">
    <text evidence="10 11">Amino-acid degradation; L-kynurenine degradation; L-alanine and anthranilate from L-kynurenine: step 1/1.</text>
</comment>
<reference evidence="12" key="1">
    <citation type="submission" date="2021-10" db="EMBL/GenBank/DDBJ databases">
        <title>Tropical sea cucumber genome reveals ecological adaptation and Cuvierian tubules defense mechanism.</title>
        <authorList>
            <person name="Chen T."/>
        </authorList>
    </citation>
    <scope>NUCLEOTIDE SEQUENCE</scope>
    <source>
        <strain evidence="12">Nanhai2018</strain>
        <tissue evidence="12">Muscle</tissue>
    </source>
</reference>
<dbReference type="Pfam" id="PF22580">
    <property type="entry name" value="KYNU_C"/>
    <property type="match status" value="1"/>
</dbReference>
<dbReference type="SUPFAM" id="SSF53383">
    <property type="entry name" value="PLP-dependent transferases"/>
    <property type="match status" value="1"/>
</dbReference>
<keyword evidence="13" id="KW-1185">Reference proteome</keyword>
<comment type="caution">
    <text evidence="10">Lacks conserved residue(s) required for the propagation of feature annotation.</text>
</comment>
<evidence type="ECO:0000256" key="7">
    <source>
        <dbReference type="ARBA" id="ARBA00050219"/>
    </source>
</evidence>
<dbReference type="EC" id="3.7.1.3" evidence="10 11"/>
<feature type="binding site" evidence="10">
    <location>
        <position position="183"/>
    </location>
    <ligand>
        <name>pyridoxal 5'-phosphate</name>
        <dbReference type="ChEBI" id="CHEBI:597326"/>
    </ligand>
</feature>
<keyword evidence="2 10" id="KW-0963">Cytoplasm</keyword>
<dbReference type="GO" id="GO:0030429">
    <property type="term" value="F:kynureninase activity"/>
    <property type="evidence" value="ECO:0007669"/>
    <property type="project" value="UniProtKB-UniRule"/>
</dbReference>
<evidence type="ECO:0000256" key="5">
    <source>
        <dbReference type="ARBA" id="ARBA00022898"/>
    </source>
</evidence>
<dbReference type="FunFam" id="3.40.640.10:FF:000031">
    <property type="entry name" value="Kynureninase"/>
    <property type="match status" value="1"/>
</dbReference>
<feature type="binding site" evidence="10">
    <location>
        <position position="235"/>
    </location>
    <ligand>
        <name>pyridoxal 5'-phosphate</name>
        <dbReference type="ChEBI" id="CHEBI:597326"/>
    </ligand>
</feature>
<comment type="catalytic activity">
    <reaction evidence="8 10 11">
        <text>L-kynurenine + H2O = anthranilate + L-alanine + H(+)</text>
        <dbReference type="Rhea" id="RHEA:16813"/>
        <dbReference type="ChEBI" id="CHEBI:15377"/>
        <dbReference type="ChEBI" id="CHEBI:15378"/>
        <dbReference type="ChEBI" id="CHEBI:16567"/>
        <dbReference type="ChEBI" id="CHEBI:57959"/>
        <dbReference type="ChEBI" id="CHEBI:57972"/>
        <dbReference type="EC" id="3.7.1.3"/>
    </reaction>
</comment>
<evidence type="ECO:0000256" key="9">
    <source>
        <dbReference type="ARBA" id="ARBA00054033"/>
    </source>
</evidence>
<dbReference type="GO" id="GO:0030170">
    <property type="term" value="F:pyridoxal phosphate binding"/>
    <property type="evidence" value="ECO:0007669"/>
    <property type="project" value="UniProtKB-UniRule"/>
</dbReference>
<evidence type="ECO:0000313" key="12">
    <source>
        <dbReference type="EMBL" id="KAJ8021147.1"/>
    </source>
</evidence>